<dbReference type="InterPro" id="IPR027417">
    <property type="entry name" value="P-loop_NTPase"/>
</dbReference>
<dbReference type="OrthoDB" id="230260at2"/>
<evidence type="ECO:0000259" key="18">
    <source>
        <dbReference type="Pfam" id="PF02706"/>
    </source>
</evidence>
<evidence type="ECO:0000256" key="12">
    <source>
        <dbReference type="ARBA" id="ARBA00022989"/>
    </source>
</evidence>
<evidence type="ECO:0000313" key="22">
    <source>
        <dbReference type="Proteomes" id="UP000003635"/>
    </source>
</evidence>
<proteinExistence type="inferred from homology"/>
<dbReference type="eggNOG" id="COG3206">
    <property type="taxonomic scope" value="Bacteria"/>
</dbReference>
<evidence type="ECO:0000256" key="8">
    <source>
        <dbReference type="ARBA" id="ARBA00022692"/>
    </source>
</evidence>
<keyword evidence="12 17" id="KW-1133">Transmembrane helix</keyword>
<evidence type="ECO:0000256" key="3">
    <source>
        <dbReference type="ARBA" id="ARBA00008883"/>
    </source>
</evidence>
<keyword evidence="14" id="KW-0829">Tyrosine-protein kinase</keyword>
<comment type="subcellular location">
    <subcellularLocation>
        <location evidence="1">Cell inner membrane</location>
        <topology evidence="1">Multi-pass membrane protein</topology>
    </subcellularLocation>
</comment>
<reference evidence="21 22" key="1">
    <citation type="journal article" date="2010" name="J. Bacteriol.">
        <title>Genome sequences of Oceanicola granulosus HTCC2516(T) and Oceanicola batsensis HTCC2597(TDelta).</title>
        <authorList>
            <person name="Thrash J.C."/>
            <person name="Cho J.C."/>
            <person name="Vergin K.L."/>
            <person name="Giovannoni S.J."/>
        </authorList>
    </citation>
    <scope>NUCLEOTIDE SEQUENCE [LARGE SCALE GENOMIC DNA]</scope>
    <source>
        <strain evidence="22">ATCC BAA-861 / DSM 15982 / KCTC 12143 / HTCC2516</strain>
    </source>
</reference>
<feature type="transmembrane region" description="Helical" evidence="17">
    <location>
        <begin position="41"/>
        <end position="60"/>
    </location>
</feature>
<evidence type="ECO:0000256" key="1">
    <source>
        <dbReference type="ARBA" id="ARBA00004429"/>
    </source>
</evidence>
<evidence type="ECO:0000256" key="17">
    <source>
        <dbReference type="SAM" id="Phobius"/>
    </source>
</evidence>
<evidence type="ECO:0000256" key="2">
    <source>
        <dbReference type="ARBA" id="ARBA00007316"/>
    </source>
</evidence>
<evidence type="ECO:0000256" key="10">
    <source>
        <dbReference type="ARBA" id="ARBA00022777"/>
    </source>
</evidence>
<evidence type="ECO:0000259" key="19">
    <source>
        <dbReference type="Pfam" id="PF13614"/>
    </source>
</evidence>
<dbReference type="GO" id="GO:0005886">
    <property type="term" value="C:plasma membrane"/>
    <property type="evidence" value="ECO:0007669"/>
    <property type="project" value="UniProtKB-SubCell"/>
</dbReference>
<dbReference type="PANTHER" id="PTHR32309:SF13">
    <property type="entry name" value="FERRIC ENTEROBACTIN TRANSPORT PROTEIN FEPE"/>
    <property type="match status" value="1"/>
</dbReference>
<dbReference type="Gene3D" id="3.40.50.300">
    <property type="entry name" value="P-loop containing nucleotide triphosphate hydrolases"/>
    <property type="match status" value="1"/>
</dbReference>
<dbReference type="STRING" id="314256.OG2516_10851"/>
<feature type="domain" description="AAA" evidence="19">
    <location>
        <begin position="511"/>
        <end position="667"/>
    </location>
</feature>
<accession>Q2CK33</accession>
<evidence type="ECO:0000256" key="14">
    <source>
        <dbReference type="ARBA" id="ARBA00023137"/>
    </source>
</evidence>
<gene>
    <name evidence="21" type="ORF">OG2516_10851</name>
</gene>
<comment type="catalytic activity">
    <reaction evidence="15">
        <text>L-tyrosyl-[protein] + ATP = O-phospho-L-tyrosyl-[protein] + ADP + H(+)</text>
        <dbReference type="Rhea" id="RHEA:10596"/>
        <dbReference type="Rhea" id="RHEA-COMP:10136"/>
        <dbReference type="Rhea" id="RHEA-COMP:20101"/>
        <dbReference type="ChEBI" id="CHEBI:15378"/>
        <dbReference type="ChEBI" id="CHEBI:30616"/>
        <dbReference type="ChEBI" id="CHEBI:46858"/>
        <dbReference type="ChEBI" id="CHEBI:61978"/>
        <dbReference type="ChEBI" id="CHEBI:456216"/>
        <dbReference type="EC" id="2.7.10.2"/>
    </reaction>
</comment>
<feature type="coiled-coil region" evidence="16">
    <location>
        <begin position="329"/>
        <end position="356"/>
    </location>
</feature>
<dbReference type="Pfam" id="PF13614">
    <property type="entry name" value="AAA_31"/>
    <property type="match status" value="1"/>
</dbReference>
<evidence type="ECO:0000256" key="9">
    <source>
        <dbReference type="ARBA" id="ARBA00022741"/>
    </source>
</evidence>
<keyword evidence="13 17" id="KW-0472">Membrane</keyword>
<dbReference type="EC" id="2.7.10.2" evidence="4"/>
<keyword evidence="16" id="KW-0175">Coiled coil</keyword>
<keyword evidence="11" id="KW-0067">ATP-binding</keyword>
<dbReference type="InterPro" id="IPR003856">
    <property type="entry name" value="LPS_length_determ_N"/>
</dbReference>
<keyword evidence="10" id="KW-0418">Kinase</keyword>
<keyword evidence="5" id="KW-1003">Cell membrane</keyword>
<evidence type="ECO:0000259" key="20">
    <source>
        <dbReference type="Pfam" id="PF13807"/>
    </source>
</evidence>
<feature type="coiled-coil region" evidence="16">
    <location>
        <begin position="226"/>
        <end position="275"/>
    </location>
</feature>
<dbReference type="SUPFAM" id="SSF52540">
    <property type="entry name" value="P-loop containing nucleoside triphosphate hydrolases"/>
    <property type="match status" value="1"/>
</dbReference>
<sequence>MTQTISSVRHLAQIQPVPRPAPADDYIDVGAHLATIWRGKIVVLAAALLALLLGVAYVRLVAKPVYRATAVVKLETQQENIVALDSLFTGMSGNASEVNTEVEVLRARTLMGQVVDALDLRADPEFNAALRQPGLPARLLAGIGSGPGPPPDDPAGVRDSVISALLARVSVRNVPQSLVFQITVESEAAQKAALVADTIAELYIADQLRMKARAMEEATGWLSQRVDELQRQLEAAEAARARFSASTSLVSAEALQQLERQIKDLRNLIVEADAAATEAAARVATLLAAPDRPARVSLAGDGELTRLLDRIDGSAAAARAFDARFEAVVQRAELAADRAMQQLEALKATEADLQRRVSAQADDLIRLQQLSREAEAIRLLYEHFLTRLNETDAQRGTQRPDSRILSHAVVPTAPAAPREFLVLAGAGVLGLLVGTVLVLWQEARSSGFRSARELEAATGLGVLGQVPLIPERGRRRTLRYLARNPASAAAEAVRNLRTSVLLTNVDDPPKVIVSTSAMPGEGKTTNSLALAQNLAGMGRRVLVLEGDIRRRTFSHYLDGLEPIGLVSVLSGTVTLREAVQAVPELGVDILLGEQSDTNAADLFSSDRFRTLTADLRERYDFIIIDTPPVLVVPDGRILAQVADAVLFTVRWDSTSRAQVEEAMRLFQMSQQRVTGFVLSQISPRGMRRYGYSSATGAYAAYGEPYAPT</sequence>
<comment type="similarity">
    <text evidence="2">Belongs to the CpsD/CapB family.</text>
</comment>
<protein>
    <recommendedName>
        <fullName evidence="4">non-specific protein-tyrosine kinase</fullName>
        <ecNumber evidence="4">2.7.10.2</ecNumber>
    </recommendedName>
</protein>
<evidence type="ECO:0000256" key="6">
    <source>
        <dbReference type="ARBA" id="ARBA00022519"/>
    </source>
</evidence>
<dbReference type="Pfam" id="PF02706">
    <property type="entry name" value="Wzz"/>
    <property type="match status" value="1"/>
</dbReference>
<dbReference type="HOGENOM" id="CLU_009912_2_0_5"/>
<keyword evidence="8 17" id="KW-0812">Transmembrane</keyword>
<evidence type="ECO:0000256" key="13">
    <source>
        <dbReference type="ARBA" id="ARBA00023136"/>
    </source>
</evidence>
<dbReference type="CDD" id="cd05387">
    <property type="entry name" value="BY-kinase"/>
    <property type="match status" value="1"/>
</dbReference>
<keyword evidence="9" id="KW-0547">Nucleotide-binding</keyword>
<keyword evidence="22" id="KW-1185">Reference proteome</keyword>
<comment type="similarity">
    <text evidence="3">Belongs to the etk/wzc family.</text>
</comment>
<feature type="domain" description="Polysaccharide chain length determinant N-terminal" evidence="18">
    <location>
        <begin position="27"/>
        <end position="118"/>
    </location>
</feature>
<organism evidence="21 22">
    <name type="scientific">Oceanicola granulosus (strain ATCC BAA-861 / DSM 15982 / KCTC 12143 / HTCC2516)</name>
    <dbReference type="NCBI Taxonomy" id="314256"/>
    <lineage>
        <taxon>Bacteria</taxon>
        <taxon>Pseudomonadati</taxon>
        <taxon>Pseudomonadota</taxon>
        <taxon>Alphaproteobacteria</taxon>
        <taxon>Rhodobacterales</taxon>
        <taxon>Roseobacteraceae</taxon>
        <taxon>Oceanicola</taxon>
    </lineage>
</organism>
<dbReference type="RefSeq" id="WP_007255690.1">
    <property type="nucleotide sequence ID" value="NZ_CH724107.1"/>
</dbReference>
<dbReference type="InterPro" id="IPR025669">
    <property type="entry name" value="AAA_dom"/>
</dbReference>
<dbReference type="eggNOG" id="COG0489">
    <property type="taxonomic scope" value="Bacteria"/>
</dbReference>
<dbReference type="InterPro" id="IPR005702">
    <property type="entry name" value="Wzc-like_C"/>
</dbReference>
<dbReference type="AlphaFoldDB" id="Q2CK33"/>
<dbReference type="InterPro" id="IPR050445">
    <property type="entry name" value="Bact_polysacc_biosynth/exp"/>
</dbReference>
<keyword evidence="6" id="KW-0997">Cell inner membrane</keyword>
<dbReference type="Pfam" id="PF13807">
    <property type="entry name" value="GNVR"/>
    <property type="match status" value="1"/>
</dbReference>
<evidence type="ECO:0000313" key="21">
    <source>
        <dbReference type="EMBL" id="EAR52956.1"/>
    </source>
</evidence>
<evidence type="ECO:0000256" key="15">
    <source>
        <dbReference type="ARBA" id="ARBA00051245"/>
    </source>
</evidence>
<dbReference type="EMBL" id="AAOT01000001">
    <property type="protein sequence ID" value="EAR52956.1"/>
    <property type="molecule type" value="Genomic_DNA"/>
</dbReference>
<dbReference type="Proteomes" id="UP000003635">
    <property type="component" value="Unassembled WGS sequence"/>
</dbReference>
<dbReference type="NCBIfam" id="TIGR01007">
    <property type="entry name" value="eps_fam"/>
    <property type="match status" value="1"/>
</dbReference>
<evidence type="ECO:0000256" key="7">
    <source>
        <dbReference type="ARBA" id="ARBA00022679"/>
    </source>
</evidence>
<evidence type="ECO:0000256" key="16">
    <source>
        <dbReference type="SAM" id="Coils"/>
    </source>
</evidence>
<dbReference type="PANTHER" id="PTHR32309">
    <property type="entry name" value="TYROSINE-PROTEIN KINASE"/>
    <property type="match status" value="1"/>
</dbReference>
<evidence type="ECO:0000256" key="11">
    <source>
        <dbReference type="ARBA" id="ARBA00022840"/>
    </source>
</evidence>
<evidence type="ECO:0000256" key="5">
    <source>
        <dbReference type="ARBA" id="ARBA00022475"/>
    </source>
</evidence>
<dbReference type="GO" id="GO:0004715">
    <property type="term" value="F:non-membrane spanning protein tyrosine kinase activity"/>
    <property type="evidence" value="ECO:0007669"/>
    <property type="project" value="UniProtKB-EC"/>
</dbReference>
<evidence type="ECO:0000256" key="4">
    <source>
        <dbReference type="ARBA" id="ARBA00011903"/>
    </source>
</evidence>
<keyword evidence="7" id="KW-0808">Transferase</keyword>
<comment type="caution">
    <text evidence="21">The sequence shown here is derived from an EMBL/GenBank/DDBJ whole genome shotgun (WGS) entry which is preliminary data.</text>
</comment>
<feature type="domain" description="Tyrosine-protein kinase G-rich" evidence="20">
    <location>
        <begin position="369"/>
        <end position="442"/>
    </location>
</feature>
<dbReference type="InterPro" id="IPR032807">
    <property type="entry name" value="GNVR"/>
</dbReference>
<dbReference type="GO" id="GO:0005524">
    <property type="term" value="F:ATP binding"/>
    <property type="evidence" value="ECO:0007669"/>
    <property type="project" value="UniProtKB-KW"/>
</dbReference>
<name>Q2CK33_OCEGH</name>